<name>A0AAW1MED0_POPJA</name>
<dbReference type="EMBL" id="JASPKY010000055">
    <property type="protein sequence ID" value="KAK9744751.1"/>
    <property type="molecule type" value="Genomic_DNA"/>
</dbReference>
<reference evidence="2 3" key="1">
    <citation type="journal article" date="2024" name="BMC Genomics">
        <title>De novo assembly and annotation of Popillia japonica's genome with initial clues to its potential as an invasive pest.</title>
        <authorList>
            <person name="Cucini C."/>
            <person name="Boschi S."/>
            <person name="Funari R."/>
            <person name="Cardaioli E."/>
            <person name="Iannotti N."/>
            <person name="Marturano G."/>
            <person name="Paoli F."/>
            <person name="Bruttini M."/>
            <person name="Carapelli A."/>
            <person name="Frati F."/>
            <person name="Nardi F."/>
        </authorList>
    </citation>
    <scope>NUCLEOTIDE SEQUENCE [LARGE SCALE GENOMIC DNA]</scope>
    <source>
        <strain evidence="2">DMR45628</strain>
    </source>
</reference>
<dbReference type="Proteomes" id="UP001458880">
    <property type="component" value="Unassembled WGS sequence"/>
</dbReference>
<accession>A0AAW1MED0</accession>
<feature type="transmembrane region" description="Helical" evidence="1">
    <location>
        <begin position="221"/>
        <end position="241"/>
    </location>
</feature>
<keyword evidence="1" id="KW-0472">Membrane</keyword>
<evidence type="ECO:0000313" key="3">
    <source>
        <dbReference type="Proteomes" id="UP001458880"/>
    </source>
</evidence>
<sequence>MNKGPSSETASNHSSNSHDSAVDFFTKFNIHGGWKSLLLYQFELQFSFLIMLSVVISYSAVLLDAAFALGVYRVRWIEKTYDRFSIHLLYGFDLAYFTDLISMTIYKNLDWTDIKYRHKSRNSFLIFIEFLTLIPLDGIYYTLTKPNMRVLYMLRLRYALRAFRLMGFYRSGKNYVGARSHILQLCIIIFYVILFVITASAIAYVYSCYTMRMRCTFNNSPYFTHLFYTCVSSVVMLGQATDSAFKEFTLVGLLFYLSLVAYVCNVHLISQFICDVTFVFMSSNSATARQR</sequence>
<proteinExistence type="predicted"/>
<evidence type="ECO:0000313" key="2">
    <source>
        <dbReference type="EMBL" id="KAK9744751.1"/>
    </source>
</evidence>
<feature type="transmembrane region" description="Helical" evidence="1">
    <location>
        <begin position="124"/>
        <end position="143"/>
    </location>
</feature>
<comment type="caution">
    <text evidence="2">The sequence shown here is derived from an EMBL/GenBank/DDBJ whole genome shotgun (WGS) entry which is preliminary data.</text>
</comment>
<feature type="transmembrane region" description="Helical" evidence="1">
    <location>
        <begin position="181"/>
        <end position="209"/>
    </location>
</feature>
<feature type="transmembrane region" description="Helical" evidence="1">
    <location>
        <begin position="46"/>
        <end position="72"/>
    </location>
</feature>
<keyword evidence="1" id="KW-0812">Transmembrane</keyword>
<dbReference type="AlphaFoldDB" id="A0AAW1MED0"/>
<protein>
    <recommendedName>
        <fullName evidence="4">Ion transport domain-containing protein</fullName>
    </recommendedName>
</protein>
<feature type="transmembrane region" description="Helical" evidence="1">
    <location>
        <begin position="253"/>
        <end position="281"/>
    </location>
</feature>
<organism evidence="2 3">
    <name type="scientific">Popillia japonica</name>
    <name type="common">Japanese beetle</name>
    <dbReference type="NCBI Taxonomy" id="7064"/>
    <lineage>
        <taxon>Eukaryota</taxon>
        <taxon>Metazoa</taxon>
        <taxon>Ecdysozoa</taxon>
        <taxon>Arthropoda</taxon>
        <taxon>Hexapoda</taxon>
        <taxon>Insecta</taxon>
        <taxon>Pterygota</taxon>
        <taxon>Neoptera</taxon>
        <taxon>Endopterygota</taxon>
        <taxon>Coleoptera</taxon>
        <taxon>Polyphaga</taxon>
        <taxon>Scarabaeiformia</taxon>
        <taxon>Scarabaeidae</taxon>
        <taxon>Rutelinae</taxon>
        <taxon>Popillia</taxon>
    </lineage>
</organism>
<evidence type="ECO:0000256" key="1">
    <source>
        <dbReference type="SAM" id="Phobius"/>
    </source>
</evidence>
<keyword evidence="1" id="KW-1133">Transmembrane helix</keyword>
<keyword evidence="3" id="KW-1185">Reference proteome</keyword>
<evidence type="ECO:0008006" key="4">
    <source>
        <dbReference type="Google" id="ProtNLM"/>
    </source>
</evidence>
<gene>
    <name evidence="2" type="ORF">QE152_g7567</name>
</gene>